<dbReference type="Proteomes" id="UP000002318">
    <property type="component" value="Chromosome"/>
</dbReference>
<proteinExistence type="inferred from homology"/>
<dbReference type="GO" id="GO:0008768">
    <property type="term" value="F:UDP-sugar diphosphatase activity"/>
    <property type="evidence" value="ECO:0007669"/>
    <property type="project" value="TreeGrafter"/>
</dbReference>
<evidence type="ECO:0000259" key="5">
    <source>
        <dbReference type="Pfam" id="PF02872"/>
    </source>
</evidence>
<dbReference type="SUPFAM" id="SSF55816">
    <property type="entry name" value="5'-nucleotidase (syn. UDP-sugar hydrolase), C-terminal domain"/>
    <property type="match status" value="1"/>
</dbReference>
<dbReference type="InterPro" id="IPR036907">
    <property type="entry name" value="5'-Nucleotdase_C_sf"/>
</dbReference>
<protein>
    <submittedName>
        <fullName evidence="6">5'-nucleotidase</fullName>
        <ecNumber evidence="6">3.1.3.5</ecNumber>
    </submittedName>
</protein>
<dbReference type="PROSITE" id="PS00785">
    <property type="entry name" value="5_NUCLEOTIDASE_1"/>
    <property type="match status" value="1"/>
</dbReference>
<dbReference type="Gene3D" id="3.60.21.10">
    <property type="match status" value="1"/>
</dbReference>
<keyword evidence="7" id="KW-1185">Reference proteome</keyword>
<dbReference type="PRINTS" id="PR01607">
    <property type="entry name" value="APYRASEFAMLY"/>
</dbReference>
<feature type="chain" id="PRO_5005127622" evidence="3">
    <location>
        <begin position="23"/>
        <end position="532"/>
    </location>
</feature>
<evidence type="ECO:0000259" key="4">
    <source>
        <dbReference type="Pfam" id="PF00149"/>
    </source>
</evidence>
<organism evidence="6 7">
    <name type="scientific">Sediminispirochaeta smaragdinae (strain DSM 11293 / JCM 15392 / SEBR 4228)</name>
    <name type="common">Spirochaeta smaragdinae</name>
    <dbReference type="NCBI Taxonomy" id="573413"/>
    <lineage>
        <taxon>Bacteria</taxon>
        <taxon>Pseudomonadati</taxon>
        <taxon>Spirochaetota</taxon>
        <taxon>Spirochaetia</taxon>
        <taxon>Spirochaetales</taxon>
        <taxon>Spirochaetaceae</taxon>
        <taxon>Sediminispirochaeta</taxon>
    </lineage>
</organism>
<feature type="domain" description="5'-Nucleotidase C-terminal" evidence="5">
    <location>
        <begin position="342"/>
        <end position="493"/>
    </location>
</feature>
<feature type="signal peptide" evidence="3">
    <location>
        <begin position="1"/>
        <end position="22"/>
    </location>
</feature>
<dbReference type="GO" id="GO:0009166">
    <property type="term" value="P:nucleotide catabolic process"/>
    <property type="evidence" value="ECO:0007669"/>
    <property type="project" value="InterPro"/>
</dbReference>
<dbReference type="GO" id="GO:0008253">
    <property type="term" value="F:5'-nucleotidase activity"/>
    <property type="evidence" value="ECO:0007669"/>
    <property type="project" value="UniProtKB-EC"/>
</dbReference>
<sequence length="532" mass="58448">MRKRKTLLLLLVSVAVLLSSCAGGTYVQKSPETVYDLTVLHTNDHHGHVLKFYDYPAPDNGGLPARATYVKQVRQEVPNLLVLDAGDVNTGMPESNFFNAEPDFIGYSYIGYDAMTLGNHEFDNPKEVLAAQMEESNFPFLSANIRDANGKLIATPYIIKEYDGFKVAIFGLTTKETATIGNPQIVADLTFEDEVETAKALVPELKKKADIVIALVHMGIYDDGREGLGSRWLARNVDGIDMIIDGHSHTFLEKPMVENGTYIVSAKQWGLYVGRADIKIQNMKIVDFSWKPVPINLKTREKKADGSSVFHYVDKEIPEDAQLLAMLTPYADKVEAALAEEIGTAADVFPNETVRQEETALGDLVADSMKWYAEKMNLDVDFAINNGGGIRETLPTGTITKKTIYQILPFDNSVYVITMKGSDLKGLFDYIPTVVGAGAYPQVSDGISYTIDLAAGEVKDLLIGGKPLDPNATYKIATNSYMATGGDGYVVFKNASQGYDTSMFQRDATIEYIQQLDGAIVPEIAGRVKIIK</sequence>
<comment type="similarity">
    <text evidence="1 3">Belongs to the 5'-nucleotidase family.</text>
</comment>
<dbReference type="PROSITE" id="PS00786">
    <property type="entry name" value="5_NUCLEOTIDASE_2"/>
    <property type="match status" value="1"/>
</dbReference>
<evidence type="ECO:0000256" key="3">
    <source>
        <dbReference type="RuleBase" id="RU362119"/>
    </source>
</evidence>
<dbReference type="PANTHER" id="PTHR11575:SF24">
    <property type="entry name" value="5'-NUCLEOTIDASE"/>
    <property type="match status" value="1"/>
</dbReference>
<dbReference type="InterPro" id="IPR029052">
    <property type="entry name" value="Metallo-depent_PP-like"/>
</dbReference>
<dbReference type="STRING" id="573413.Spirs_1043"/>
<dbReference type="InterPro" id="IPR008334">
    <property type="entry name" value="5'-Nucleotdase_C"/>
</dbReference>
<dbReference type="InterPro" id="IPR004843">
    <property type="entry name" value="Calcineurin-like_PHP"/>
</dbReference>
<dbReference type="Gene3D" id="3.90.780.10">
    <property type="entry name" value="5'-Nucleotidase, C-terminal domain"/>
    <property type="match status" value="1"/>
</dbReference>
<dbReference type="AlphaFoldDB" id="E1RCU6"/>
<keyword evidence="3 6" id="KW-0378">Hydrolase</keyword>
<dbReference type="InterPro" id="IPR006146">
    <property type="entry name" value="5'-Nucleotdase_CS"/>
</dbReference>
<evidence type="ECO:0000313" key="6">
    <source>
        <dbReference type="EMBL" id="ADK80176.1"/>
    </source>
</evidence>
<dbReference type="Pfam" id="PF02872">
    <property type="entry name" value="5_nucleotid_C"/>
    <property type="match status" value="1"/>
</dbReference>
<keyword evidence="3" id="KW-0547">Nucleotide-binding</keyword>
<evidence type="ECO:0000256" key="2">
    <source>
        <dbReference type="ARBA" id="ARBA00022729"/>
    </source>
</evidence>
<reference evidence="6 7" key="1">
    <citation type="journal article" date="2010" name="Stand. Genomic Sci.">
        <title>Complete genome sequence of Spirochaeta smaragdinae type strain (SEBR 4228).</title>
        <authorList>
            <person name="Mavromatis K."/>
            <person name="Yasawong M."/>
            <person name="Chertkov O."/>
            <person name="Lapidus A."/>
            <person name="Lucas S."/>
            <person name="Nolan M."/>
            <person name="Del Rio T.G."/>
            <person name="Tice H."/>
            <person name="Cheng J.F."/>
            <person name="Pitluck S."/>
            <person name="Liolios K."/>
            <person name="Ivanova N."/>
            <person name="Tapia R."/>
            <person name="Han C."/>
            <person name="Bruce D."/>
            <person name="Goodwin L."/>
            <person name="Pati A."/>
            <person name="Chen A."/>
            <person name="Palaniappan K."/>
            <person name="Land M."/>
            <person name="Hauser L."/>
            <person name="Chang Y.J."/>
            <person name="Jeffries C.D."/>
            <person name="Detter J.C."/>
            <person name="Rohde M."/>
            <person name="Brambilla E."/>
            <person name="Spring S."/>
            <person name="Goker M."/>
            <person name="Sikorski J."/>
            <person name="Woyke T."/>
            <person name="Bristow J."/>
            <person name="Eisen J.A."/>
            <person name="Markowitz V."/>
            <person name="Hugenholtz P."/>
            <person name="Klenk H.P."/>
            <person name="Kyrpides N.C."/>
        </authorList>
    </citation>
    <scope>NUCLEOTIDE SEQUENCE [LARGE SCALE GENOMIC DNA]</scope>
    <source>
        <strain evidence="7">DSM 11293 / JCM 15392 / SEBR 4228</strain>
    </source>
</reference>
<dbReference type="EMBL" id="CP002116">
    <property type="protein sequence ID" value="ADK80176.1"/>
    <property type="molecule type" value="Genomic_DNA"/>
</dbReference>
<dbReference type="SUPFAM" id="SSF56300">
    <property type="entry name" value="Metallo-dependent phosphatases"/>
    <property type="match status" value="1"/>
</dbReference>
<evidence type="ECO:0000313" key="7">
    <source>
        <dbReference type="Proteomes" id="UP000002318"/>
    </source>
</evidence>
<evidence type="ECO:0000256" key="1">
    <source>
        <dbReference type="ARBA" id="ARBA00006654"/>
    </source>
</evidence>
<dbReference type="Pfam" id="PF00149">
    <property type="entry name" value="Metallophos"/>
    <property type="match status" value="1"/>
</dbReference>
<dbReference type="KEGG" id="ssm:Spirs_1043"/>
<dbReference type="RefSeq" id="WP_013253640.1">
    <property type="nucleotide sequence ID" value="NC_014364.1"/>
</dbReference>
<name>E1RCU6_SEDSS</name>
<dbReference type="GO" id="GO:0030288">
    <property type="term" value="C:outer membrane-bounded periplasmic space"/>
    <property type="evidence" value="ECO:0007669"/>
    <property type="project" value="TreeGrafter"/>
</dbReference>
<keyword evidence="2 3" id="KW-0732">Signal</keyword>
<dbReference type="GO" id="GO:0000166">
    <property type="term" value="F:nucleotide binding"/>
    <property type="evidence" value="ECO:0007669"/>
    <property type="project" value="UniProtKB-KW"/>
</dbReference>
<dbReference type="eggNOG" id="COG0737">
    <property type="taxonomic scope" value="Bacteria"/>
</dbReference>
<gene>
    <name evidence="6" type="ordered locus">Spirs_1043</name>
</gene>
<dbReference type="GO" id="GO:0046872">
    <property type="term" value="F:metal ion binding"/>
    <property type="evidence" value="ECO:0007669"/>
    <property type="project" value="InterPro"/>
</dbReference>
<dbReference type="EC" id="3.1.3.5" evidence="6"/>
<dbReference type="PANTHER" id="PTHR11575">
    <property type="entry name" value="5'-NUCLEOTIDASE-RELATED"/>
    <property type="match status" value="1"/>
</dbReference>
<dbReference type="HOGENOM" id="CLU_005854_7_3_12"/>
<feature type="domain" description="Calcineurin-like phosphoesterase" evidence="4">
    <location>
        <begin position="38"/>
        <end position="250"/>
    </location>
</feature>
<accession>E1RCU6</accession>
<dbReference type="InterPro" id="IPR006179">
    <property type="entry name" value="5_nucleotidase/apyrase"/>
</dbReference>
<dbReference type="PROSITE" id="PS51257">
    <property type="entry name" value="PROKAR_LIPOPROTEIN"/>
    <property type="match status" value="1"/>
</dbReference>